<dbReference type="PANTHER" id="PTHR40465:SF1">
    <property type="entry name" value="DUF6534 DOMAIN-CONTAINING PROTEIN"/>
    <property type="match status" value="1"/>
</dbReference>
<evidence type="ECO:0000259" key="2">
    <source>
        <dbReference type="Pfam" id="PF20152"/>
    </source>
</evidence>
<dbReference type="Proteomes" id="UP000015241">
    <property type="component" value="Unassembled WGS sequence"/>
</dbReference>
<feature type="transmembrane region" description="Helical" evidence="1">
    <location>
        <begin position="243"/>
        <end position="262"/>
    </location>
</feature>
<dbReference type="Pfam" id="PF20152">
    <property type="entry name" value="DUF6534"/>
    <property type="match status" value="1"/>
</dbReference>
<dbReference type="EMBL" id="KE504126">
    <property type="protein sequence ID" value="EPT04447.1"/>
    <property type="molecule type" value="Genomic_DNA"/>
</dbReference>
<evidence type="ECO:0000313" key="4">
    <source>
        <dbReference type="Proteomes" id="UP000015241"/>
    </source>
</evidence>
<evidence type="ECO:0000256" key="1">
    <source>
        <dbReference type="SAM" id="Phobius"/>
    </source>
</evidence>
<feature type="transmembrane region" description="Helical" evidence="1">
    <location>
        <begin position="96"/>
        <end position="117"/>
    </location>
</feature>
<feature type="transmembrane region" description="Helical" evidence="1">
    <location>
        <begin position="58"/>
        <end position="76"/>
    </location>
</feature>
<dbReference type="PANTHER" id="PTHR40465">
    <property type="entry name" value="CHROMOSOME 1, WHOLE GENOME SHOTGUN SEQUENCE"/>
    <property type="match status" value="1"/>
</dbReference>
<name>S8EH37_FOMSC</name>
<proteinExistence type="predicted"/>
<gene>
    <name evidence="3" type="ORF">FOMPIDRAFT_1156616</name>
</gene>
<dbReference type="STRING" id="743788.S8EH37"/>
<reference evidence="3 4" key="1">
    <citation type="journal article" date="2012" name="Science">
        <title>The Paleozoic origin of enzymatic lignin decomposition reconstructed from 31 fungal genomes.</title>
        <authorList>
            <person name="Floudas D."/>
            <person name="Binder M."/>
            <person name="Riley R."/>
            <person name="Barry K."/>
            <person name="Blanchette R.A."/>
            <person name="Henrissat B."/>
            <person name="Martinez A.T."/>
            <person name="Otillar R."/>
            <person name="Spatafora J.W."/>
            <person name="Yadav J.S."/>
            <person name="Aerts A."/>
            <person name="Benoit I."/>
            <person name="Boyd A."/>
            <person name="Carlson A."/>
            <person name="Copeland A."/>
            <person name="Coutinho P.M."/>
            <person name="de Vries R.P."/>
            <person name="Ferreira P."/>
            <person name="Findley K."/>
            <person name="Foster B."/>
            <person name="Gaskell J."/>
            <person name="Glotzer D."/>
            <person name="Gorecki P."/>
            <person name="Heitman J."/>
            <person name="Hesse C."/>
            <person name="Hori C."/>
            <person name="Igarashi K."/>
            <person name="Jurgens J.A."/>
            <person name="Kallen N."/>
            <person name="Kersten P."/>
            <person name="Kohler A."/>
            <person name="Kuees U."/>
            <person name="Kumar T.K.A."/>
            <person name="Kuo A."/>
            <person name="LaButti K."/>
            <person name="Larrondo L.F."/>
            <person name="Lindquist E."/>
            <person name="Ling A."/>
            <person name="Lombard V."/>
            <person name="Lucas S."/>
            <person name="Lundell T."/>
            <person name="Martin R."/>
            <person name="McLaughlin D.J."/>
            <person name="Morgenstern I."/>
            <person name="Morin E."/>
            <person name="Murat C."/>
            <person name="Nagy L.G."/>
            <person name="Nolan M."/>
            <person name="Ohm R.A."/>
            <person name="Patyshakuliyeva A."/>
            <person name="Rokas A."/>
            <person name="Ruiz-Duenas F.J."/>
            <person name="Sabat G."/>
            <person name="Salamov A."/>
            <person name="Samejima M."/>
            <person name="Schmutz J."/>
            <person name="Slot J.C."/>
            <person name="St John F."/>
            <person name="Stenlid J."/>
            <person name="Sun H."/>
            <person name="Sun S."/>
            <person name="Syed K."/>
            <person name="Tsang A."/>
            <person name="Wiebenga A."/>
            <person name="Young D."/>
            <person name="Pisabarro A."/>
            <person name="Eastwood D.C."/>
            <person name="Martin F."/>
            <person name="Cullen D."/>
            <person name="Grigoriev I.V."/>
            <person name="Hibbett D.S."/>
        </authorList>
    </citation>
    <scope>NUCLEOTIDE SEQUENCE</scope>
    <source>
        <strain evidence="4">FP-58527</strain>
    </source>
</reference>
<feature type="transmembrane region" description="Helical" evidence="1">
    <location>
        <begin position="169"/>
        <end position="196"/>
    </location>
</feature>
<sequence length="350" mass="38647">MVSGVETSLFFVTDHNLHTSLGSLILGGLVATALSGVVCMQAVLYARLFEKDPGVLKSVVALVFLIDVLHTCMVWLADWQYLVGGFGDSNITDHVFWSAGLTIALTAITTITVQLFFSYRLYRLSKGNWFVVSPLVLLALARVERQTAWSEATSAELIRLGSFHEFCVHYRWLFTLGLALSSALDVMITSSLCLYLRKSMHGGSGRLDHVLDSVTLYTVENGMITCVATVLSLIFWLAKPHALIYLGLHFAISKLYANSFLASMNARKILRLQNTQGAGEGHRLPVIFAHHFSRVGRRSSVRAHSHRPSSRSDASVQVQITVDKTVDYVTDDVRQHDAANEAKTSIESTV</sequence>
<dbReference type="HOGENOM" id="CLU_046025_0_0_1"/>
<keyword evidence="1" id="KW-0472">Membrane</keyword>
<dbReference type="AlphaFoldDB" id="S8EH37"/>
<protein>
    <recommendedName>
        <fullName evidence="2">DUF6534 domain-containing protein</fullName>
    </recommendedName>
</protein>
<dbReference type="eggNOG" id="ENOG502SH62">
    <property type="taxonomic scope" value="Eukaryota"/>
</dbReference>
<feature type="transmembrane region" description="Helical" evidence="1">
    <location>
        <begin position="216"/>
        <end position="237"/>
    </location>
</feature>
<evidence type="ECO:0000313" key="3">
    <source>
        <dbReference type="EMBL" id="EPT04447.1"/>
    </source>
</evidence>
<dbReference type="OrthoDB" id="3206554at2759"/>
<feature type="transmembrane region" description="Helical" evidence="1">
    <location>
        <begin position="129"/>
        <end position="149"/>
    </location>
</feature>
<dbReference type="InterPro" id="IPR045339">
    <property type="entry name" value="DUF6534"/>
</dbReference>
<keyword evidence="1" id="KW-0812">Transmembrane</keyword>
<feature type="transmembrane region" description="Helical" evidence="1">
    <location>
        <begin position="20"/>
        <end position="46"/>
    </location>
</feature>
<dbReference type="InParanoid" id="S8EH37"/>
<accession>S8EH37</accession>
<keyword evidence="4" id="KW-1185">Reference proteome</keyword>
<organism evidence="3 4">
    <name type="scientific">Fomitopsis schrenkii</name>
    <name type="common">Brown rot fungus</name>
    <dbReference type="NCBI Taxonomy" id="2126942"/>
    <lineage>
        <taxon>Eukaryota</taxon>
        <taxon>Fungi</taxon>
        <taxon>Dikarya</taxon>
        <taxon>Basidiomycota</taxon>
        <taxon>Agaricomycotina</taxon>
        <taxon>Agaricomycetes</taxon>
        <taxon>Polyporales</taxon>
        <taxon>Fomitopsis</taxon>
    </lineage>
</organism>
<keyword evidence="1" id="KW-1133">Transmembrane helix</keyword>
<feature type="domain" description="DUF6534" evidence="2">
    <location>
        <begin position="182"/>
        <end position="268"/>
    </location>
</feature>